<evidence type="ECO:0000256" key="2">
    <source>
        <dbReference type="SAM" id="Coils"/>
    </source>
</evidence>
<dbReference type="EMBL" id="NVSR01000017">
    <property type="protein sequence ID" value="PCI29237.1"/>
    <property type="molecule type" value="Genomic_DNA"/>
</dbReference>
<evidence type="ECO:0000256" key="3">
    <source>
        <dbReference type="SAM" id="SignalP"/>
    </source>
</evidence>
<dbReference type="InterPro" id="IPR006143">
    <property type="entry name" value="RND_pump_MFP"/>
</dbReference>
<dbReference type="NCBIfam" id="TIGR01730">
    <property type="entry name" value="RND_mfp"/>
    <property type="match status" value="1"/>
</dbReference>
<evidence type="ECO:0000256" key="1">
    <source>
        <dbReference type="ARBA" id="ARBA00009477"/>
    </source>
</evidence>
<dbReference type="Gene3D" id="1.10.287.470">
    <property type="entry name" value="Helix hairpin bin"/>
    <property type="match status" value="1"/>
</dbReference>
<dbReference type="SUPFAM" id="SSF111369">
    <property type="entry name" value="HlyD-like secretion proteins"/>
    <property type="match status" value="1"/>
</dbReference>
<comment type="caution">
    <text evidence="6">The sequence shown here is derived from an EMBL/GenBank/DDBJ whole genome shotgun (WGS) entry which is preliminary data.</text>
</comment>
<dbReference type="PANTHER" id="PTHR30469">
    <property type="entry name" value="MULTIDRUG RESISTANCE PROTEIN MDTA"/>
    <property type="match status" value="1"/>
</dbReference>
<gene>
    <name evidence="6" type="ORF">COB67_04440</name>
</gene>
<reference evidence="7" key="1">
    <citation type="submission" date="2017-08" db="EMBL/GenBank/DDBJ databases">
        <title>A dynamic microbial community with high functional redundancy inhabits the cold, oxic subseafloor aquifer.</title>
        <authorList>
            <person name="Tully B.J."/>
            <person name="Wheat C.G."/>
            <person name="Glazer B.T."/>
            <person name="Huber J.A."/>
        </authorList>
    </citation>
    <scope>NUCLEOTIDE SEQUENCE [LARGE SCALE GENOMIC DNA]</scope>
</reference>
<accession>A0A2A4T8B6</accession>
<feature type="coiled-coil region" evidence="2">
    <location>
        <begin position="101"/>
        <end position="147"/>
    </location>
</feature>
<organism evidence="6 7">
    <name type="scientific">SAR324 cluster bacterium</name>
    <dbReference type="NCBI Taxonomy" id="2024889"/>
    <lineage>
        <taxon>Bacteria</taxon>
        <taxon>Deltaproteobacteria</taxon>
        <taxon>SAR324 cluster</taxon>
    </lineage>
</organism>
<dbReference type="PANTHER" id="PTHR30469:SF20">
    <property type="entry name" value="EFFLUX RND TRANSPORTER PERIPLASMIC ADAPTOR SUBUNIT"/>
    <property type="match status" value="1"/>
</dbReference>
<dbReference type="GO" id="GO:1990281">
    <property type="term" value="C:efflux pump complex"/>
    <property type="evidence" value="ECO:0007669"/>
    <property type="project" value="TreeGrafter"/>
</dbReference>
<keyword evidence="3" id="KW-0732">Signal</keyword>
<feature type="domain" description="CusB-like beta-barrel" evidence="4">
    <location>
        <begin position="288"/>
        <end position="361"/>
    </location>
</feature>
<proteinExistence type="inferred from homology"/>
<dbReference type="Gene3D" id="2.40.50.100">
    <property type="match status" value="1"/>
</dbReference>
<dbReference type="PROSITE" id="PS51257">
    <property type="entry name" value="PROKAR_LIPOPROTEIN"/>
    <property type="match status" value="1"/>
</dbReference>
<dbReference type="Pfam" id="PF25954">
    <property type="entry name" value="Beta-barrel_RND_2"/>
    <property type="match status" value="1"/>
</dbReference>
<comment type="similarity">
    <text evidence="1">Belongs to the membrane fusion protein (MFP) (TC 8.A.1) family.</text>
</comment>
<feature type="chain" id="PRO_5012246657" evidence="3">
    <location>
        <begin position="19"/>
        <end position="443"/>
    </location>
</feature>
<dbReference type="FunFam" id="2.40.30.170:FF:000010">
    <property type="entry name" value="Efflux RND transporter periplasmic adaptor subunit"/>
    <property type="match status" value="1"/>
</dbReference>
<sequence>MINILKLLFLVSSFFLFACEKEQAPVEKKEIIRPVKVQKIQLSGSESSLNQFSGKARHIRESLLSFRVSGVLTELKYKVGQQVNVRSLGAALDQRDFKTNVRGLINQLQSAQAQLAQMRKGARPEDLRIIESKLKSAQAAKRSTEAAVSGALTARETARSDFQRITQLYAKRAASKSQLDRSKVAMAQQETLHKQSLTQLEQAGQNITTAEKELEKAKAGAREEDILAQEANTRSLNEKVIQAKASLADTQLLIPFSGIISRKNVSNFEQITAGQPIYNLIDISKIEVQISLPETLISYIAKGQPVKINFLNFPSRQYEGRINKIGVTADQQTLTYPVFIEVENRDNKILPGMTAQVNLQTSPTETSYPSIPLHAVIQNKVTQAKYVWLYSPDSGTVTKQVVQIGSFQNDRVEIIEGLNNGDLLIVAGVHKIREGMKVRLLKQ</sequence>
<dbReference type="InterPro" id="IPR058627">
    <property type="entry name" value="MdtA-like_C"/>
</dbReference>
<evidence type="ECO:0000313" key="7">
    <source>
        <dbReference type="Proteomes" id="UP000218113"/>
    </source>
</evidence>
<dbReference type="InterPro" id="IPR058792">
    <property type="entry name" value="Beta-barrel_RND_2"/>
</dbReference>
<evidence type="ECO:0000259" key="5">
    <source>
        <dbReference type="Pfam" id="PF25967"/>
    </source>
</evidence>
<evidence type="ECO:0000259" key="4">
    <source>
        <dbReference type="Pfam" id="PF25954"/>
    </source>
</evidence>
<dbReference type="GO" id="GO:0015562">
    <property type="term" value="F:efflux transmembrane transporter activity"/>
    <property type="evidence" value="ECO:0007669"/>
    <property type="project" value="TreeGrafter"/>
</dbReference>
<name>A0A2A4T8B6_9DELT</name>
<feature type="signal peptide" evidence="3">
    <location>
        <begin position="1"/>
        <end position="18"/>
    </location>
</feature>
<dbReference type="Gene3D" id="2.40.420.20">
    <property type="match status" value="1"/>
</dbReference>
<dbReference type="Gene3D" id="2.40.30.170">
    <property type="match status" value="1"/>
</dbReference>
<protein>
    <submittedName>
        <fullName evidence="6">Uncharacterized protein</fullName>
    </submittedName>
</protein>
<keyword evidence="2" id="KW-0175">Coiled coil</keyword>
<evidence type="ECO:0000313" key="6">
    <source>
        <dbReference type="EMBL" id="PCI29237.1"/>
    </source>
</evidence>
<dbReference type="Proteomes" id="UP000218113">
    <property type="component" value="Unassembled WGS sequence"/>
</dbReference>
<feature type="domain" description="Multidrug resistance protein MdtA-like C-terminal permuted SH3" evidence="5">
    <location>
        <begin position="371"/>
        <end position="430"/>
    </location>
</feature>
<dbReference type="AlphaFoldDB" id="A0A2A4T8B6"/>
<dbReference type="Pfam" id="PF25967">
    <property type="entry name" value="RND-MFP_C"/>
    <property type="match status" value="1"/>
</dbReference>